<dbReference type="Pfam" id="PF25072">
    <property type="entry name" value="DUF7796"/>
    <property type="match status" value="1"/>
</dbReference>
<protein>
    <recommendedName>
        <fullName evidence="2">DUF7796 domain-containing protein</fullName>
    </recommendedName>
</protein>
<dbReference type="EMBL" id="CM010719">
    <property type="protein sequence ID" value="RZC62944.1"/>
    <property type="molecule type" value="Genomic_DNA"/>
</dbReference>
<sequence length="441" mass="49094">MKEITMQLTRSSAAPYLNFRLVLLIFPCFSFLLFLSLSSKDNNIFSTFNPLRNFLSNFSSSYTLPPLPSSILNSSDSTSKSVSDSTRLRNEDNKKKELLLRSRIAVCLVGGARKFELTGPSIAENILNVYPNADLFLNSPLDKDSFKFSIFKDIAPRIASIRIFKPTKLNETESQRRVLTAYGSPNGIQGLLQYFSLVEGCLTLINAFQIQNNFTYDWIVRTRVDGYWNAPLAPDNFLPTHYLVPAGSRYNGCNDRLGIGNLYTSQIALSRLSLIPQLDAAGFRQLNSEASFKAQLTTQGVKFLENRLPFCVVSARRFGFPHGLPVASMSSPGPLSGAYCRPCTPVCAGPCADDMMAILPGWSRIDGENGTIQFCDARGEWESGCEDNFDRIAGEKLGELRKRVMELILEKCVKDFDELKKRTVNWDAPDAKQICGIASIS</sequence>
<evidence type="ECO:0000256" key="1">
    <source>
        <dbReference type="SAM" id="Phobius"/>
    </source>
</evidence>
<keyword evidence="1" id="KW-0472">Membrane</keyword>
<dbReference type="AlphaFoldDB" id="A0A4Y7JPC6"/>
<dbReference type="PANTHER" id="PTHR35112">
    <property type="entry name" value="OS08G0360500 PROTEIN"/>
    <property type="match status" value="1"/>
</dbReference>
<reference evidence="3 4" key="1">
    <citation type="journal article" date="2018" name="Science">
        <title>The opium poppy genome and morphinan production.</title>
        <authorList>
            <person name="Guo L."/>
            <person name="Winzer T."/>
            <person name="Yang X."/>
            <person name="Li Y."/>
            <person name="Ning Z."/>
            <person name="He Z."/>
            <person name="Teodor R."/>
            <person name="Lu Y."/>
            <person name="Bowser T.A."/>
            <person name="Graham I.A."/>
            <person name="Ye K."/>
        </authorList>
    </citation>
    <scope>NUCLEOTIDE SEQUENCE [LARGE SCALE GENOMIC DNA]</scope>
    <source>
        <strain evidence="4">cv. HN1</strain>
        <tissue evidence="3">Leaves</tissue>
    </source>
</reference>
<organism evidence="3 4">
    <name type="scientific">Papaver somniferum</name>
    <name type="common">Opium poppy</name>
    <dbReference type="NCBI Taxonomy" id="3469"/>
    <lineage>
        <taxon>Eukaryota</taxon>
        <taxon>Viridiplantae</taxon>
        <taxon>Streptophyta</taxon>
        <taxon>Embryophyta</taxon>
        <taxon>Tracheophyta</taxon>
        <taxon>Spermatophyta</taxon>
        <taxon>Magnoliopsida</taxon>
        <taxon>Ranunculales</taxon>
        <taxon>Papaveraceae</taxon>
        <taxon>Papaveroideae</taxon>
        <taxon>Papaver</taxon>
    </lineage>
</organism>
<dbReference type="Gramene" id="RZC62944">
    <property type="protein sequence ID" value="RZC62944"/>
    <property type="gene ID" value="C5167_024678"/>
</dbReference>
<dbReference type="PANTHER" id="PTHR35112:SF1">
    <property type="entry name" value="RING_FYVE_PHD ZINC FINGER SUPERFAMILY PROTEIN"/>
    <property type="match status" value="1"/>
</dbReference>
<keyword evidence="1" id="KW-1133">Transmembrane helix</keyword>
<dbReference type="OMA" id="MIDSHQK"/>
<feature type="domain" description="DUF7796" evidence="2">
    <location>
        <begin position="101"/>
        <end position="438"/>
    </location>
</feature>
<evidence type="ECO:0000259" key="2">
    <source>
        <dbReference type="Pfam" id="PF25072"/>
    </source>
</evidence>
<gene>
    <name evidence="3" type="ORF">C5167_024678</name>
</gene>
<dbReference type="Proteomes" id="UP000316621">
    <property type="component" value="Chromosome 5"/>
</dbReference>
<evidence type="ECO:0000313" key="4">
    <source>
        <dbReference type="Proteomes" id="UP000316621"/>
    </source>
</evidence>
<accession>A0A4Y7JPC6</accession>
<name>A0A4Y7JPC6_PAPSO</name>
<proteinExistence type="predicted"/>
<evidence type="ECO:0000313" key="3">
    <source>
        <dbReference type="EMBL" id="RZC62944.1"/>
    </source>
</evidence>
<dbReference type="InterPro" id="IPR056698">
    <property type="entry name" value="DUF7796"/>
</dbReference>
<keyword evidence="1" id="KW-0812">Transmembrane</keyword>
<dbReference type="OrthoDB" id="2016723at2759"/>
<feature type="transmembrane region" description="Helical" evidence="1">
    <location>
        <begin position="21"/>
        <end position="39"/>
    </location>
</feature>
<keyword evidence="4" id="KW-1185">Reference proteome</keyword>